<reference evidence="2 3" key="1">
    <citation type="submission" date="2021-11" db="EMBL/GenBank/DDBJ databases">
        <title>Genomic of Niabella pedocola.</title>
        <authorList>
            <person name="Wu T."/>
        </authorList>
    </citation>
    <scope>NUCLEOTIDE SEQUENCE [LARGE SCALE GENOMIC DNA]</scope>
    <source>
        <strain evidence="2 3">JCM 31011</strain>
    </source>
</reference>
<accession>A0ABS8PX46</accession>
<feature type="compositionally biased region" description="Gly residues" evidence="1">
    <location>
        <begin position="345"/>
        <end position="370"/>
    </location>
</feature>
<feature type="region of interest" description="Disordered" evidence="1">
    <location>
        <begin position="345"/>
        <end position="372"/>
    </location>
</feature>
<comment type="caution">
    <text evidence="2">The sequence shown here is derived from an EMBL/GenBank/DDBJ whole genome shotgun (WGS) entry which is preliminary data.</text>
</comment>
<proteinExistence type="predicted"/>
<evidence type="ECO:0000256" key="1">
    <source>
        <dbReference type="SAM" id="MobiDB-lite"/>
    </source>
</evidence>
<evidence type="ECO:0000313" key="3">
    <source>
        <dbReference type="Proteomes" id="UP001199816"/>
    </source>
</evidence>
<dbReference type="RefSeq" id="WP_231008187.1">
    <property type="nucleotide sequence ID" value="NZ_JAJNEC010000007.1"/>
</dbReference>
<dbReference type="Proteomes" id="UP001199816">
    <property type="component" value="Unassembled WGS sequence"/>
</dbReference>
<evidence type="ECO:0000313" key="2">
    <source>
        <dbReference type="EMBL" id="MCD2425641.1"/>
    </source>
</evidence>
<keyword evidence="3" id="KW-1185">Reference proteome</keyword>
<sequence length="555" mass="60925">MKIPKQLSALLLLIAFFFIFHGCSRKDFSESGIMKDGSVNVSWLKSNFEKSNANGLLKVTYGADLSYNQTPQWDKASSARNAAGKNYYFVPLINDEFVTMNGQKRKLSVVNQKSYLVAYSAANNSETLTFLKGDYQLTDNLLPGSAPINGSTTEKIFSGIVNYTDINKRVASYSYSSKPRKTSNKRTLSRAATDSIVIDAVWLEMFLYKKKADTLMAEWNMPITVDSLIQLKGSDEEYLMPGQYVFNINTLQKVELQSYLRLFGIIVEYGLDILPVGESTMVCTRICRWGAECPGTGEVFVAVTTIADDRLNCEAPTWNGACGSNWTLVESETGSCGWTEGTGGAYPGGGTPLPGDGGIGGGGDGGGGGTTTPAVRVNDKLCPQTFKSFTKGNDKSFFKTNAKGLKFETTATQVNNVPSTLIHLTNGISDIAMNTVPTNDYLNLHKTSMGYLKEIFPQLIAHGDVYYQIEGGQKYWYFSDYAAAVITTWSLDFAGREVALFDRFASNPGNQRAWGALWNQANTYIRTFMPGSNIRQGEDPNATTSNAIYDPKCQF</sequence>
<name>A0ABS8PX46_9BACT</name>
<protein>
    <submittedName>
        <fullName evidence="2">Uncharacterized protein</fullName>
    </submittedName>
</protein>
<gene>
    <name evidence="2" type="ORF">LQ567_22850</name>
</gene>
<organism evidence="2 3">
    <name type="scientific">Niabella pedocola</name>
    <dbReference type="NCBI Taxonomy" id="1752077"/>
    <lineage>
        <taxon>Bacteria</taxon>
        <taxon>Pseudomonadati</taxon>
        <taxon>Bacteroidota</taxon>
        <taxon>Chitinophagia</taxon>
        <taxon>Chitinophagales</taxon>
        <taxon>Chitinophagaceae</taxon>
        <taxon>Niabella</taxon>
    </lineage>
</organism>
<dbReference type="EMBL" id="JAJNEC010000007">
    <property type="protein sequence ID" value="MCD2425641.1"/>
    <property type="molecule type" value="Genomic_DNA"/>
</dbReference>